<feature type="transmembrane region" description="Helical" evidence="6">
    <location>
        <begin position="437"/>
        <end position="454"/>
    </location>
</feature>
<feature type="transmembrane region" description="Helical" evidence="6">
    <location>
        <begin position="344"/>
        <end position="366"/>
    </location>
</feature>
<dbReference type="EMBL" id="JBHSQJ010000044">
    <property type="protein sequence ID" value="MFC5907833.1"/>
    <property type="molecule type" value="Genomic_DNA"/>
</dbReference>
<feature type="non-terminal residue" evidence="8">
    <location>
        <position position="1"/>
    </location>
</feature>
<protein>
    <submittedName>
        <fullName evidence="8">ComEC/Rec2 family competence protein</fullName>
    </submittedName>
</protein>
<evidence type="ECO:0000256" key="1">
    <source>
        <dbReference type="ARBA" id="ARBA00004651"/>
    </source>
</evidence>
<evidence type="ECO:0000256" key="4">
    <source>
        <dbReference type="ARBA" id="ARBA00022989"/>
    </source>
</evidence>
<organism evidence="8 9">
    <name type="scientific">Streptacidiphilus monticola</name>
    <dbReference type="NCBI Taxonomy" id="2161674"/>
    <lineage>
        <taxon>Bacteria</taxon>
        <taxon>Bacillati</taxon>
        <taxon>Actinomycetota</taxon>
        <taxon>Actinomycetes</taxon>
        <taxon>Kitasatosporales</taxon>
        <taxon>Streptomycetaceae</taxon>
        <taxon>Streptacidiphilus</taxon>
    </lineage>
</organism>
<feature type="transmembrane region" description="Helical" evidence="6">
    <location>
        <begin position="203"/>
        <end position="222"/>
    </location>
</feature>
<dbReference type="Pfam" id="PF00753">
    <property type="entry name" value="Lactamase_B"/>
    <property type="match status" value="1"/>
</dbReference>
<dbReference type="Proteomes" id="UP001596174">
    <property type="component" value="Unassembled WGS sequence"/>
</dbReference>
<feature type="transmembrane region" description="Helical" evidence="6">
    <location>
        <begin position="19"/>
        <end position="38"/>
    </location>
</feature>
<dbReference type="InterPro" id="IPR035681">
    <property type="entry name" value="ComA-like_MBL"/>
</dbReference>
<name>A0ABW1G0P5_9ACTN</name>
<keyword evidence="9" id="KW-1185">Reference proteome</keyword>
<feature type="transmembrane region" description="Helical" evidence="6">
    <location>
        <begin position="242"/>
        <end position="261"/>
    </location>
</feature>
<feature type="transmembrane region" description="Helical" evidence="6">
    <location>
        <begin position="405"/>
        <end position="425"/>
    </location>
</feature>
<evidence type="ECO:0000256" key="5">
    <source>
        <dbReference type="ARBA" id="ARBA00023136"/>
    </source>
</evidence>
<evidence type="ECO:0000256" key="6">
    <source>
        <dbReference type="SAM" id="Phobius"/>
    </source>
</evidence>
<feature type="transmembrane region" description="Helical" evidence="6">
    <location>
        <begin position="466"/>
        <end position="484"/>
    </location>
</feature>
<reference evidence="9" key="1">
    <citation type="journal article" date="2019" name="Int. J. Syst. Evol. Microbiol.">
        <title>The Global Catalogue of Microorganisms (GCM) 10K type strain sequencing project: providing services to taxonomists for standard genome sequencing and annotation.</title>
        <authorList>
            <consortium name="The Broad Institute Genomics Platform"/>
            <consortium name="The Broad Institute Genome Sequencing Center for Infectious Disease"/>
            <person name="Wu L."/>
            <person name="Ma J."/>
        </authorList>
    </citation>
    <scope>NUCLEOTIDE SEQUENCE [LARGE SCALE GENOMIC DNA]</scope>
    <source>
        <strain evidence="9">JCM 4816</strain>
    </source>
</reference>
<dbReference type="Pfam" id="PF03772">
    <property type="entry name" value="Competence"/>
    <property type="match status" value="1"/>
</dbReference>
<feature type="domain" description="Metallo-beta-lactamase" evidence="7">
    <location>
        <begin position="505"/>
        <end position="705"/>
    </location>
</feature>
<comment type="caution">
    <text evidence="8">The sequence shown here is derived from an EMBL/GenBank/DDBJ whole genome shotgun (WGS) entry which is preliminary data.</text>
</comment>
<dbReference type="InterPro" id="IPR052159">
    <property type="entry name" value="Competence_DNA_uptake"/>
</dbReference>
<dbReference type="PANTHER" id="PTHR30619:SF1">
    <property type="entry name" value="RECOMBINATION PROTEIN 2"/>
    <property type="match status" value="1"/>
</dbReference>
<gene>
    <name evidence="8" type="ORF">ACFP3V_11460</name>
</gene>
<dbReference type="InterPro" id="IPR036866">
    <property type="entry name" value="RibonucZ/Hydroxyglut_hydro"/>
</dbReference>
<sequence>ALAVSLCLDRRQLRFPAHLVVAVVLAAAAAAFAATLAVDEVRGGPVARLASHGDRGSGPVPVELTLARDPQQREGGLVTVRAEALAVAGERTRAPVLVTARGESGRAWLALLPSTKVRTAARLRPPGDTGPEDVAAVLAVRGAPELLAPPSLPQRLAGRLRAGLRRAVAGLGPDERALLPGLVVGDTAAMTPELEEAFQATDLAHVTAVSGANLSIVLVLLVGAAARARSPERGGIAARTGLTLRGTALAGAGLTVAFVVLCRPDPSVLRAGATGLIMLLGLATGRRTAPLTALAAATLILVLADPWLARSFGFALSALATGGLVTLGPRWAEALQARGWPHRLAEGVAAAAAAQACVGPLLVLRLAKVSLVAIPCNLLAEVAVAPATLLGFAALAAAPLGTGPAAFLAWLASWPCAGLIALARFGAGMPGAELDWAGGWSGAALLVLVIAALAASSRFLLRSRAALAMGALALLLALLRPAPLTRLATGWPPPDWRLVACDVGQGDALVLAAGPGSDAAVVVDAGPDPHAVDHCLHELGIDRVPLLLLTHDHADHVEGVPGVLHDRQVGAVETTTADDPPAEYARVRRWAAAAGVPLRHVVPGERGALGDLHWQVLWPDGSPDAAGLGPNNASISLLVTVAGLRLALLGDLEPPAQQRLLAALPNCPELYGVDVLKVAHHGSARQDADLLRALRPRLALVSVGSGNPYGHPAPAALRGLASLGAVVVRTDQDGAIAVLGQGRRLAVATQRGR</sequence>
<dbReference type="InterPro" id="IPR004477">
    <property type="entry name" value="ComEC_N"/>
</dbReference>
<dbReference type="RefSeq" id="WP_380582657.1">
    <property type="nucleotide sequence ID" value="NZ_JBHSQJ010000044.1"/>
</dbReference>
<evidence type="ECO:0000313" key="9">
    <source>
        <dbReference type="Proteomes" id="UP001596174"/>
    </source>
</evidence>
<comment type="subcellular location">
    <subcellularLocation>
        <location evidence="1">Cell membrane</location>
        <topology evidence="1">Multi-pass membrane protein</topology>
    </subcellularLocation>
</comment>
<dbReference type="NCBIfam" id="TIGR00360">
    <property type="entry name" value="ComEC_N-term"/>
    <property type="match status" value="1"/>
</dbReference>
<evidence type="ECO:0000256" key="2">
    <source>
        <dbReference type="ARBA" id="ARBA00022475"/>
    </source>
</evidence>
<keyword evidence="2" id="KW-1003">Cell membrane</keyword>
<dbReference type="SMART" id="SM00849">
    <property type="entry name" value="Lactamase_B"/>
    <property type="match status" value="1"/>
</dbReference>
<keyword evidence="5 6" id="KW-0472">Membrane</keyword>
<dbReference type="Gene3D" id="3.60.15.10">
    <property type="entry name" value="Ribonuclease Z/Hydroxyacylglutathione hydrolase-like"/>
    <property type="match status" value="1"/>
</dbReference>
<evidence type="ECO:0000259" key="7">
    <source>
        <dbReference type="SMART" id="SM00849"/>
    </source>
</evidence>
<dbReference type="CDD" id="cd07731">
    <property type="entry name" value="ComA-like_MBL-fold"/>
    <property type="match status" value="1"/>
</dbReference>
<keyword evidence="4 6" id="KW-1133">Transmembrane helix</keyword>
<dbReference type="PANTHER" id="PTHR30619">
    <property type="entry name" value="DNA INTERNALIZATION/COMPETENCE PROTEIN COMEC/REC2"/>
    <property type="match status" value="1"/>
</dbReference>
<dbReference type="InterPro" id="IPR001279">
    <property type="entry name" value="Metallo-B-lactamas"/>
</dbReference>
<feature type="transmembrane region" description="Helical" evidence="6">
    <location>
        <begin position="314"/>
        <end position="332"/>
    </location>
</feature>
<evidence type="ECO:0000313" key="8">
    <source>
        <dbReference type="EMBL" id="MFC5907833.1"/>
    </source>
</evidence>
<accession>A0ABW1G0P5</accession>
<keyword evidence="3 6" id="KW-0812">Transmembrane</keyword>
<feature type="transmembrane region" description="Helical" evidence="6">
    <location>
        <begin position="378"/>
        <end position="398"/>
    </location>
</feature>
<proteinExistence type="predicted"/>
<evidence type="ECO:0000256" key="3">
    <source>
        <dbReference type="ARBA" id="ARBA00022692"/>
    </source>
</evidence>
<dbReference type="SUPFAM" id="SSF56281">
    <property type="entry name" value="Metallo-hydrolase/oxidoreductase"/>
    <property type="match status" value="1"/>
</dbReference>